<evidence type="ECO:0000256" key="1">
    <source>
        <dbReference type="SAM" id="Phobius"/>
    </source>
</evidence>
<dbReference type="AlphaFoldDB" id="A0A7L5AFK7"/>
<dbReference type="Proteomes" id="UP000464507">
    <property type="component" value="Chromosome"/>
</dbReference>
<name>A0A7L5AFK7_9MICO</name>
<evidence type="ECO:0000313" key="3">
    <source>
        <dbReference type="Proteomes" id="UP000464507"/>
    </source>
</evidence>
<evidence type="ECO:0000313" key="2">
    <source>
        <dbReference type="EMBL" id="QHO69260.1"/>
    </source>
</evidence>
<protein>
    <submittedName>
        <fullName evidence="2">Uncharacterized protein</fullName>
    </submittedName>
</protein>
<dbReference type="KEGG" id="mant:BHD05_05960"/>
<keyword evidence="1" id="KW-1133">Transmembrane helix</keyword>
<dbReference type="RefSeq" id="WP_161885628.1">
    <property type="nucleotide sequence ID" value="NZ_CP017146.1"/>
</dbReference>
<accession>A0A7L5AFK7</accession>
<keyword evidence="1" id="KW-0812">Transmembrane</keyword>
<dbReference type="EMBL" id="CP017146">
    <property type="protein sequence ID" value="QHO69260.1"/>
    <property type="molecule type" value="Genomic_DNA"/>
</dbReference>
<sequence>MTEATNRLADDAPADPAAMLGLLTEQQRSVDRALLAPVPWLYFIWGVSWLVGYFLLLVVSSLAPFAGQPTNILVMSLVGGTVLVAGAASSAIELARPARD</sequence>
<proteinExistence type="predicted"/>
<organism evidence="2 3">
    <name type="scientific">Marisediminicola antarctica</name>
    <dbReference type="NCBI Taxonomy" id="674079"/>
    <lineage>
        <taxon>Bacteria</taxon>
        <taxon>Bacillati</taxon>
        <taxon>Actinomycetota</taxon>
        <taxon>Actinomycetes</taxon>
        <taxon>Micrococcales</taxon>
        <taxon>Microbacteriaceae</taxon>
        <taxon>Marisediminicola</taxon>
    </lineage>
</organism>
<keyword evidence="3" id="KW-1185">Reference proteome</keyword>
<dbReference type="OrthoDB" id="3240366at2"/>
<reference evidence="2 3" key="1">
    <citation type="submission" date="2016-09" db="EMBL/GenBank/DDBJ databases">
        <title>Complete genome sequence of microbes from the polar regions.</title>
        <authorList>
            <person name="Liao L."/>
            <person name="Chen B."/>
        </authorList>
    </citation>
    <scope>NUCLEOTIDE SEQUENCE [LARGE SCALE GENOMIC DNA]</scope>
    <source>
        <strain evidence="2 3">ZS314</strain>
    </source>
</reference>
<keyword evidence="1" id="KW-0472">Membrane</keyword>
<feature type="transmembrane region" description="Helical" evidence="1">
    <location>
        <begin position="40"/>
        <end position="60"/>
    </location>
</feature>
<gene>
    <name evidence="2" type="ORF">BHD05_05960</name>
</gene>
<feature type="transmembrane region" description="Helical" evidence="1">
    <location>
        <begin position="72"/>
        <end position="92"/>
    </location>
</feature>